<dbReference type="RefSeq" id="WP_311485967.1">
    <property type="nucleotide sequence ID" value="NZ_JAVRHP010000217.1"/>
</dbReference>
<dbReference type="InterPro" id="IPR013762">
    <property type="entry name" value="Integrase-like_cat_sf"/>
</dbReference>
<comment type="caution">
    <text evidence="3">The sequence shown here is derived from an EMBL/GenBank/DDBJ whole genome shotgun (WGS) entry which is preliminary data.</text>
</comment>
<evidence type="ECO:0000313" key="4">
    <source>
        <dbReference type="Proteomes" id="UP001248819"/>
    </source>
</evidence>
<evidence type="ECO:0000313" key="3">
    <source>
        <dbReference type="EMBL" id="MDT0651871.1"/>
    </source>
</evidence>
<keyword evidence="4" id="KW-1185">Reference proteome</keyword>
<reference evidence="3 4" key="1">
    <citation type="submission" date="2023-09" db="EMBL/GenBank/DDBJ databases">
        <authorList>
            <person name="Rey-Velasco X."/>
        </authorList>
    </citation>
    <scope>NUCLEOTIDE SEQUENCE [LARGE SCALE GENOMIC DNA]</scope>
    <source>
        <strain evidence="3 4">F297</strain>
    </source>
</reference>
<keyword evidence="1" id="KW-0233">DNA recombination</keyword>
<dbReference type="SUPFAM" id="SSF56349">
    <property type="entry name" value="DNA breaking-rejoining enzymes"/>
    <property type="match status" value="1"/>
</dbReference>
<proteinExistence type="predicted"/>
<evidence type="ECO:0000259" key="2">
    <source>
        <dbReference type="PROSITE" id="PS51898"/>
    </source>
</evidence>
<accession>A0ABU3D010</accession>
<feature type="domain" description="Tyr recombinase" evidence="2">
    <location>
        <begin position="1"/>
        <end position="66"/>
    </location>
</feature>
<name>A0ABU3D010_9FLAO</name>
<dbReference type="Gene3D" id="1.10.443.10">
    <property type="entry name" value="Intergrase catalytic core"/>
    <property type="match status" value="1"/>
</dbReference>
<dbReference type="InterPro" id="IPR011010">
    <property type="entry name" value="DNA_brk_join_enz"/>
</dbReference>
<organism evidence="3 4">
    <name type="scientific">Autumnicola edwardsiae</name>
    <dbReference type="NCBI Taxonomy" id="3075594"/>
    <lineage>
        <taxon>Bacteria</taxon>
        <taxon>Pseudomonadati</taxon>
        <taxon>Bacteroidota</taxon>
        <taxon>Flavobacteriia</taxon>
        <taxon>Flavobacteriales</taxon>
        <taxon>Flavobacteriaceae</taxon>
        <taxon>Autumnicola</taxon>
    </lineage>
</organism>
<gene>
    <name evidence="3" type="ORF">RM529_17140</name>
</gene>
<dbReference type="Pfam" id="PF00589">
    <property type="entry name" value="Phage_integrase"/>
    <property type="match status" value="1"/>
</dbReference>
<dbReference type="InterPro" id="IPR002104">
    <property type="entry name" value="Integrase_catalytic"/>
</dbReference>
<sequence length="86" mass="9593">MKEIATELKIKKRLSFHAARHTFATTVTLSNGVPIETVSKLLGHSKLATTQIYAKVLEQKLSGDMKLLRARLNDLNMESRNKKGTA</sequence>
<evidence type="ECO:0000256" key="1">
    <source>
        <dbReference type="ARBA" id="ARBA00023172"/>
    </source>
</evidence>
<dbReference type="Proteomes" id="UP001248819">
    <property type="component" value="Unassembled WGS sequence"/>
</dbReference>
<dbReference type="EMBL" id="JAVRHP010000217">
    <property type="protein sequence ID" value="MDT0651871.1"/>
    <property type="molecule type" value="Genomic_DNA"/>
</dbReference>
<dbReference type="PROSITE" id="PS51898">
    <property type="entry name" value="TYR_RECOMBINASE"/>
    <property type="match status" value="1"/>
</dbReference>
<protein>
    <submittedName>
        <fullName evidence="3">Tyrosine-type recombinase/integrase</fullName>
    </submittedName>
</protein>